<accession>K9TDW5</accession>
<dbReference type="OrthoDB" id="510169at2"/>
<dbReference type="InParanoid" id="K9TDW5"/>
<dbReference type="NCBIfam" id="TIGR01784">
    <property type="entry name" value="T_den_put_tspse"/>
    <property type="match status" value="1"/>
</dbReference>
<protein>
    <recommendedName>
        <fullName evidence="1">Cyclic nucleotide-binding domain-containing protein</fullName>
    </recommendedName>
</protein>
<name>K9TDW5_9CYAN</name>
<keyword evidence="3" id="KW-1185">Reference proteome</keyword>
<dbReference type="eggNOG" id="COG5464">
    <property type="taxonomic scope" value="Bacteria"/>
</dbReference>
<dbReference type="Proteomes" id="UP000010367">
    <property type="component" value="Chromosome"/>
</dbReference>
<evidence type="ECO:0000259" key="1">
    <source>
        <dbReference type="PROSITE" id="PS50042"/>
    </source>
</evidence>
<dbReference type="STRING" id="56110.Oscil6304_0880"/>
<dbReference type="HOGENOM" id="CLU_069065_3_0_3"/>
<reference evidence="2 3" key="1">
    <citation type="submission" date="2012-06" db="EMBL/GenBank/DDBJ databases">
        <title>Finished chromosome of genome of Oscillatoria acuminata PCC 6304.</title>
        <authorList>
            <consortium name="US DOE Joint Genome Institute"/>
            <person name="Gugger M."/>
            <person name="Coursin T."/>
            <person name="Rippka R."/>
            <person name="Tandeau De Marsac N."/>
            <person name="Huntemann M."/>
            <person name="Wei C.-L."/>
            <person name="Han J."/>
            <person name="Detter J.C."/>
            <person name="Han C."/>
            <person name="Tapia R."/>
            <person name="Davenport K."/>
            <person name="Daligault H."/>
            <person name="Erkkila T."/>
            <person name="Gu W."/>
            <person name="Munk A.C.C."/>
            <person name="Teshima H."/>
            <person name="Xu Y."/>
            <person name="Chain P."/>
            <person name="Chen A."/>
            <person name="Krypides N."/>
            <person name="Mavromatis K."/>
            <person name="Markowitz V."/>
            <person name="Szeto E."/>
            <person name="Ivanova N."/>
            <person name="Mikhailova N."/>
            <person name="Ovchinnikova G."/>
            <person name="Pagani I."/>
            <person name="Pati A."/>
            <person name="Goodwin L."/>
            <person name="Peters L."/>
            <person name="Pitluck S."/>
            <person name="Woyke T."/>
            <person name="Kerfeld C."/>
        </authorList>
    </citation>
    <scope>NUCLEOTIDE SEQUENCE [LARGE SCALE GENOMIC DNA]</scope>
    <source>
        <strain evidence="2 3">PCC 6304</strain>
    </source>
</reference>
<evidence type="ECO:0000313" key="2">
    <source>
        <dbReference type="EMBL" id="AFY80613.1"/>
    </source>
</evidence>
<organism evidence="2 3">
    <name type="scientific">Oscillatoria acuminata PCC 6304</name>
    <dbReference type="NCBI Taxonomy" id="56110"/>
    <lineage>
        <taxon>Bacteria</taxon>
        <taxon>Bacillati</taxon>
        <taxon>Cyanobacteriota</taxon>
        <taxon>Cyanophyceae</taxon>
        <taxon>Oscillatoriophycideae</taxon>
        <taxon>Oscillatoriales</taxon>
        <taxon>Oscillatoriaceae</taxon>
        <taxon>Oscillatoria</taxon>
    </lineage>
</organism>
<gene>
    <name evidence="2" type="ORF">Oscil6304_0880</name>
</gene>
<dbReference type="PANTHER" id="PTHR34613:SF1">
    <property type="entry name" value="SLL6017 PROTEIN"/>
    <property type="match status" value="1"/>
</dbReference>
<dbReference type="KEGG" id="oac:Oscil6304_0880"/>
<dbReference type="InterPro" id="IPR010106">
    <property type="entry name" value="RpnA"/>
</dbReference>
<sequence>MSYDILCRFLIDEFSRDFATLFMGKPIELTILSPKELSVEPIRADSLILFQSEDSVLHIEFQTDPDQEIPFRMADYRLRGYRRFRYKDMRQVVIYLRKTNSPLVHQTEFILPQMTHRFEVIRLWEQPTELFLNAPGLLPFAALTRTENPEEVLTEVAQLIERIDNRQQQANLAAASSVLAGVVLDRELINRILRRDIMRESPIYQDILAEGREVGFQEGRQEGRQEGHQEAIAEIARKLFLSGMSVEQIMNVTGLTRERVEQLTNRDSK</sequence>
<proteinExistence type="predicted"/>
<dbReference type="EMBL" id="CP003607">
    <property type="protein sequence ID" value="AFY80613.1"/>
    <property type="molecule type" value="Genomic_DNA"/>
</dbReference>
<feature type="domain" description="Cyclic nucleotide-binding" evidence="1">
    <location>
        <begin position="120"/>
        <end position="210"/>
    </location>
</feature>
<dbReference type="AlphaFoldDB" id="K9TDW5"/>
<dbReference type="RefSeq" id="WP_015147263.1">
    <property type="nucleotide sequence ID" value="NC_019693.1"/>
</dbReference>
<evidence type="ECO:0000313" key="3">
    <source>
        <dbReference type="Proteomes" id="UP000010367"/>
    </source>
</evidence>
<dbReference type="InterPro" id="IPR000595">
    <property type="entry name" value="cNMP-bd_dom"/>
</dbReference>
<dbReference type="PANTHER" id="PTHR34613">
    <property type="entry name" value="SLL0800 PROTEIN"/>
    <property type="match status" value="1"/>
</dbReference>
<dbReference type="PATRIC" id="fig|56110.3.peg.1056"/>
<dbReference type="PROSITE" id="PS50042">
    <property type="entry name" value="CNMP_BINDING_3"/>
    <property type="match status" value="1"/>
</dbReference>